<dbReference type="InterPro" id="IPR003029">
    <property type="entry name" value="S1_domain"/>
</dbReference>
<dbReference type="STRING" id="1314751.GCA_001591425_01564"/>
<evidence type="ECO:0000256" key="4">
    <source>
        <dbReference type="ARBA" id="ARBA00022842"/>
    </source>
</evidence>
<dbReference type="Pfam" id="PF10150">
    <property type="entry name" value="RNase_E_G"/>
    <property type="match status" value="1"/>
</dbReference>
<dbReference type="RefSeq" id="WP_066414354.1">
    <property type="nucleotide sequence ID" value="NZ_CP018866.1"/>
</dbReference>
<dbReference type="NCBIfam" id="TIGR00757">
    <property type="entry name" value="RNaseEG"/>
    <property type="match status" value="1"/>
</dbReference>
<feature type="coiled-coil region" evidence="6">
    <location>
        <begin position="169"/>
        <end position="196"/>
    </location>
</feature>
<keyword evidence="4" id="KW-0460">Magnesium</keyword>
<evidence type="ECO:0000313" key="9">
    <source>
        <dbReference type="Proteomes" id="UP000215224"/>
    </source>
</evidence>
<dbReference type="CDD" id="cd04453">
    <property type="entry name" value="S1_RNase_E"/>
    <property type="match status" value="1"/>
</dbReference>
<dbReference type="Proteomes" id="UP000215224">
    <property type="component" value="Chromosome"/>
</dbReference>
<dbReference type="EMBL" id="CP018866">
    <property type="protein sequence ID" value="AST92731.1"/>
    <property type="molecule type" value="Genomic_DNA"/>
</dbReference>
<dbReference type="GO" id="GO:0006364">
    <property type="term" value="P:rRNA processing"/>
    <property type="evidence" value="ECO:0007669"/>
    <property type="project" value="TreeGrafter"/>
</dbReference>
<keyword evidence="5" id="KW-0694">RNA-binding</keyword>
<evidence type="ECO:0000256" key="2">
    <source>
        <dbReference type="ARBA" id="ARBA00022723"/>
    </source>
</evidence>
<sequence>MEKEIWMNVSGTEKRIAIKEKDKVVEFFIDRPTLKKTEGNIYIGRVIKVLPGMQAAFVDIGGKDPGFLYRDHIASYQVSTLKRSEKEKTSISKWIHEGEAVVVQVVKEGEGMKGPKLTGLIEFPGEYIVYQPFGRFKSVSKKMNKDEREKWRLLANSWCTKEEGIIIRTSSEGKQVNVVEQELQQLQQEYIEIQKKADYPSKVPQLLKEDQNIVKKVIRDVQKEEISRIVVDDSDTFQWLKKHEYNVQFYSGKENIFSKHGIEEELNKALKRIVWLPSGGYIIIEHTEAMTVIDVNSGKYTGKTERGATFLKVNEEAAREIAKQLRLRNIGGIIIIDFIEMKHESEREKVLAAFKEEIRADRATVIPVGFTQLDLLQVTRKKIREPLTQLLMDKCNCCNGAGMVNSVETVVYKLEREIAEQKGKDIEAFVIEASTDVIKMLPNQVLPYQIYFHPVEKNPFYNIRFVGSEEEAKNRIQSLKHID</sequence>
<dbReference type="GO" id="GO:0016787">
    <property type="term" value="F:hydrolase activity"/>
    <property type="evidence" value="ECO:0007669"/>
    <property type="project" value="UniProtKB-KW"/>
</dbReference>
<dbReference type="PANTHER" id="PTHR30001">
    <property type="entry name" value="RIBONUCLEASE"/>
    <property type="match status" value="1"/>
</dbReference>
<dbReference type="GO" id="GO:0046872">
    <property type="term" value="F:metal ion binding"/>
    <property type="evidence" value="ECO:0007669"/>
    <property type="project" value="UniProtKB-KW"/>
</dbReference>
<dbReference type="InterPro" id="IPR019307">
    <property type="entry name" value="RNA-bd_AU-1/RNase_E/G"/>
</dbReference>
<comment type="cofactor">
    <cofactor evidence="1">
        <name>Mg(2+)</name>
        <dbReference type="ChEBI" id="CHEBI:18420"/>
    </cofactor>
</comment>
<evidence type="ECO:0000313" key="8">
    <source>
        <dbReference type="EMBL" id="AST92731.1"/>
    </source>
</evidence>
<dbReference type="GO" id="GO:0004540">
    <property type="term" value="F:RNA nuclease activity"/>
    <property type="evidence" value="ECO:0007669"/>
    <property type="project" value="InterPro"/>
</dbReference>
<keyword evidence="6" id="KW-0175">Coiled coil</keyword>
<dbReference type="AlphaFoldDB" id="A0A223KTB5"/>
<dbReference type="Gene3D" id="2.40.50.140">
    <property type="entry name" value="Nucleic acid-binding proteins"/>
    <property type="match status" value="1"/>
</dbReference>
<proteinExistence type="predicted"/>
<reference evidence="8 9" key="1">
    <citation type="submission" date="2016-12" db="EMBL/GenBank/DDBJ databases">
        <title>The whole genome sequencing and assembly of Bacillus cohnii DSM 6307T strain.</title>
        <authorList>
            <person name="Lee Y.-J."/>
            <person name="Yi H."/>
            <person name="Bahn Y.-S."/>
            <person name="Kim J.F."/>
            <person name="Lee D.-W."/>
        </authorList>
    </citation>
    <scope>NUCLEOTIDE SEQUENCE [LARGE SCALE GENOMIC DNA]</scope>
    <source>
        <strain evidence="8 9">DSM 6307</strain>
    </source>
</reference>
<organism evidence="8 9">
    <name type="scientific">Sutcliffiella cohnii</name>
    <dbReference type="NCBI Taxonomy" id="33932"/>
    <lineage>
        <taxon>Bacteria</taxon>
        <taxon>Bacillati</taxon>
        <taxon>Bacillota</taxon>
        <taxon>Bacilli</taxon>
        <taxon>Bacillales</taxon>
        <taxon>Bacillaceae</taxon>
        <taxon>Sutcliffiella</taxon>
    </lineage>
</organism>
<name>A0A223KTB5_9BACI</name>
<protein>
    <recommendedName>
        <fullName evidence="7">S1 motif domain-containing protein</fullName>
    </recommendedName>
</protein>
<dbReference type="Gene3D" id="3.40.1260.20">
    <property type="entry name" value="Ribonuclease E, catalytic domain"/>
    <property type="match status" value="1"/>
</dbReference>
<evidence type="ECO:0000256" key="3">
    <source>
        <dbReference type="ARBA" id="ARBA00022801"/>
    </source>
</evidence>
<accession>A0A223KTB5</accession>
<keyword evidence="2" id="KW-0479">Metal-binding</keyword>
<dbReference type="PANTHER" id="PTHR30001:SF0">
    <property type="entry name" value="RIBONUCLEASE G"/>
    <property type="match status" value="1"/>
</dbReference>
<evidence type="ECO:0000259" key="7">
    <source>
        <dbReference type="PROSITE" id="PS50126"/>
    </source>
</evidence>
<evidence type="ECO:0000256" key="6">
    <source>
        <dbReference type="SAM" id="Coils"/>
    </source>
</evidence>
<dbReference type="GO" id="GO:0005737">
    <property type="term" value="C:cytoplasm"/>
    <property type="evidence" value="ECO:0007669"/>
    <property type="project" value="TreeGrafter"/>
</dbReference>
<keyword evidence="9" id="KW-1185">Reference proteome</keyword>
<dbReference type="GO" id="GO:0003723">
    <property type="term" value="F:RNA binding"/>
    <property type="evidence" value="ECO:0007669"/>
    <property type="project" value="UniProtKB-KW"/>
</dbReference>
<keyword evidence="3" id="KW-0378">Hydrolase</keyword>
<dbReference type="InterPro" id="IPR004659">
    <property type="entry name" value="RNase_E/G"/>
</dbReference>
<evidence type="ECO:0000256" key="5">
    <source>
        <dbReference type="ARBA" id="ARBA00022884"/>
    </source>
</evidence>
<dbReference type="SUPFAM" id="SSF50249">
    <property type="entry name" value="Nucleic acid-binding proteins"/>
    <property type="match status" value="1"/>
</dbReference>
<dbReference type="SMART" id="SM00316">
    <property type="entry name" value="S1"/>
    <property type="match status" value="1"/>
</dbReference>
<dbReference type="KEGG" id="bcoh:BC6307_16270"/>
<dbReference type="PROSITE" id="PS50126">
    <property type="entry name" value="S1"/>
    <property type="match status" value="1"/>
</dbReference>
<dbReference type="InterPro" id="IPR012340">
    <property type="entry name" value="NA-bd_OB-fold"/>
</dbReference>
<gene>
    <name evidence="8" type="ORF">BC6307_16270</name>
</gene>
<evidence type="ECO:0000256" key="1">
    <source>
        <dbReference type="ARBA" id="ARBA00001946"/>
    </source>
</evidence>
<feature type="domain" description="S1 motif" evidence="7">
    <location>
        <begin position="39"/>
        <end position="107"/>
    </location>
</feature>